<dbReference type="EMBL" id="JACHLI010000001">
    <property type="protein sequence ID" value="MBB4861247.1"/>
    <property type="molecule type" value="Genomic_DNA"/>
</dbReference>
<organism evidence="1 2">
    <name type="scientific">Pseudomonas nitroreducens</name>
    <dbReference type="NCBI Taxonomy" id="46680"/>
    <lineage>
        <taxon>Bacteria</taxon>
        <taxon>Pseudomonadati</taxon>
        <taxon>Pseudomonadota</taxon>
        <taxon>Gammaproteobacteria</taxon>
        <taxon>Pseudomonadales</taxon>
        <taxon>Pseudomonadaceae</taxon>
        <taxon>Pseudomonas</taxon>
    </lineage>
</organism>
<dbReference type="RefSeq" id="WP_184585522.1">
    <property type="nucleotide sequence ID" value="NZ_JACHLI010000001.1"/>
</dbReference>
<gene>
    <name evidence="1" type="ORF">HNP46_000058</name>
</gene>
<dbReference type="Proteomes" id="UP000566995">
    <property type="component" value="Unassembled WGS sequence"/>
</dbReference>
<dbReference type="AlphaFoldDB" id="A0A7W7NZI2"/>
<proteinExistence type="predicted"/>
<accession>A0A7W7NZI2</accession>
<sequence length="241" mass="27587">MIIRSKKRDYYDGAVGFGIDKGVVYERTEVRIDDPLYVKMPAEDKIKRKVVTDAVDKCIEATKRIRHPGFDEMAVGFCGKIYLGLMPGHPHISMDYLRPKPPKSDGRAYWVEKDFAPNDLTSRTPVHFYDPKQYTYTAEQWLAENSKTRVFDNLDTFLALDAPVWVLFGRDLYINPCLQTYGFQRMMDSITAFQEVSMFVSGVLATAKQQPIPHTPDRLMAAAKGFDEHSFRKGPSKRKSS</sequence>
<comment type="caution">
    <text evidence="1">The sequence shown here is derived from an EMBL/GenBank/DDBJ whole genome shotgun (WGS) entry which is preliminary data.</text>
</comment>
<name>A0A7W7NZI2_PSENT</name>
<evidence type="ECO:0000313" key="2">
    <source>
        <dbReference type="Proteomes" id="UP000566995"/>
    </source>
</evidence>
<reference evidence="1 2" key="1">
    <citation type="submission" date="2020-08" db="EMBL/GenBank/DDBJ databases">
        <title>Functional genomics of gut bacteria from endangered species of beetles.</title>
        <authorList>
            <person name="Carlos-Shanley C."/>
        </authorList>
    </citation>
    <scope>NUCLEOTIDE SEQUENCE [LARGE SCALE GENOMIC DNA]</scope>
    <source>
        <strain evidence="1 2">S00179</strain>
    </source>
</reference>
<evidence type="ECO:0000313" key="1">
    <source>
        <dbReference type="EMBL" id="MBB4861247.1"/>
    </source>
</evidence>
<protein>
    <submittedName>
        <fullName evidence="1">Uncharacterized protein</fullName>
    </submittedName>
</protein>